<proteinExistence type="predicted"/>
<organism evidence="2 3">
    <name type="scientific">Eiseniibacteriota bacterium</name>
    <dbReference type="NCBI Taxonomy" id="2212470"/>
    <lineage>
        <taxon>Bacteria</taxon>
        <taxon>Candidatus Eiseniibacteriota</taxon>
    </lineage>
</organism>
<evidence type="ECO:0000313" key="3">
    <source>
        <dbReference type="Proteomes" id="UP000580839"/>
    </source>
</evidence>
<accession>A0A849SE26</accession>
<dbReference type="AlphaFoldDB" id="A0A849SE26"/>
<sequence length="682" mass="74211">MIRAVVMRRLAEGALWLIAIVAVSAPPTARACGPDPCESYAWPGLADSARVFPIRDDDGPGRRLEALMRVYLGGDVTRKLWSASHEASWQSFQADSFAARLRDFCATHRVAMPTLAEHPTRYLNYFDGVCGSNDYAAAARFLDAIAAEPALLTRLDTLIGWRLRLVGWCASEAASADSLIGEMQRVSKGDAVLAEAATYLEGAALFYTGRAAAARTVFERATQARNPWIAETSRYMIARSLLIAAQAGWDGWGDRSAIDVATLTASRTAFATYSARFPNGRYASSARGIERRILLLSGGAAELARLEVSGFHALLADGSSDPGAGFVLGEATAYFPAAELSAADYPWSEPLLAVANLPRARWVMSDLDGAMKALAEARSAYSRYPGLYVFTRSSLELAAGRPTALGEELPANAPPLLRLSLHLLRARALAGMGRNAAAREALRQVAIGVPAVAQDARFVADVARLHRADGDWAGVFAPGSPFRDSLQAFELFDALLTSRALGELPASGTVGGARALTSLRLLRHLRSRQYLEFLELWERAGKPAPFGEAETAARRLVANPNDAAGLFNAGYFLQLRDHWPGVCCVCYQLSSDSPLAESERWGAPPIDYYVQALARLATQPPSDLEAKVLHYAILTHKPGTFGYAGLRTYDERIPQATRRAWFQRLKTRYPNSSWARKTPYFY</sequence>
<keyword evidence="1" id="KW-0732">Signal</keyword>
<protein>
    <recommendedName>
        <fullName evidence="4">DUF4034 domain-containing protein</fullName>
    </recommendedName>
</protein>
<evidence type="ECO:0000256" key="1">
    <source>
        <dbReference type="SAM" id="SignalP"/>
    </source>
</evidence>
<evidence type="ECO:0008006" key="4">
    <source>
        <dbReference type="Google" id="ProtNLM"/>
    </source>
</evidence>
<reference evidence="2 3" key="1">
    <citation type="submission" date="2020-04" db="EMBL/GenBank/DDBJ databases">
        <title>Metagenomic profiling of ammonia- and methane-oxidizing microorganisms in a Dutch drinking water treatment plant.</title>
        <authorList>
            <person name="Poghosyan L."/>
            <person name="Leucker S."/>
        </authorList>
    </citation>
    <scope>NUCLEOTIDE SEQUENCE [LARGE SCALE GENOMIC DNA]</scope>
    <source>
        <strain evidence="2">S-RSF-IL-03</strain>
    </source>
</reference>
<name>A0A849SE26_UNCEI</name>
<comment type="caution">
    <text evidence="2">The sequence shown here is derived from an EMBL/GenBank/DDBJ whole genome shotgun (WGS) entry which is preliminary data.</text>
</comment>
<gene>
    <name evidence="2" type="ORF">HOP12_00525</name>
</gene>
<feature type="chain" id="PRO_5032472622" description="DUF4034 domain-containing protein" evidence="1">
    <location>
        <begin position="32"/>
        <end position="682"/>
    </location>
</feature>
<feature type="signal peptide" evidence="1">
    <location>
        <begin position="1"/>
        <end position="31"/>
    </location>
</feature>
<dbReference type="Proteomes" id="UP000580839">
    <property type="component" value="Unassembled WGS sequence"/>
</dbReference>
<dbReference type="EMBL" id="JABFRW010000006">
    <property type="protein sequence ID" value="NOT32636.1"/>
    <property type="molecule type" value="Genomic_DNA"/>
</dbReference>
<evidence type="ECO:0000313" key="2">
    <source>
        <dbReference type="EMBL" id="NOT32636.1"/>
    </source>
</evidence>